<dbReference type="Proteomes" id="UP000222460">
    <property type="component" value="Unassembled WGS sequence"/>
</dbReference>
<dbReference type="AlphaFoldDB" id="A0A2C5W8C4"/>
<reference evidence="2" key="1">
    <citation type="submission" date="2017-10" db="EMBL/GenBank/DDBJ databases">
        <title>FDA dAtabase for Regulatory Grade micrObial Sequences (FDA-ARGOS): Supporting development and validation of Infectious Disease Dx tests.</title>
        <authorList>
            <person name="Goldberg B."/>
            <person name="Campos J."/>
            <person name="Tallon L."/>
            <person name="Sadzewicz L."/>
            <person name="Ott S."/>
            <person name="Zhao X."/>
            <person name="Nagaraj S."/>
            <person name="Vavikolanu K."/>
            <person name="Aluvathingal J."/>
            <person name="Nadendla S."/>
            <person name="Geyer C."/>
            <person name="Sichtig H."/>
        </authorList>
    </citation>
    <scope>NUCLEOTIDE SEQUENCE [LARGE SCALE GENOMIC DNA]</scope>
    <source>
        <strain evidence="2">FDAARGOS_376</strain>
    </source>
</reference>
<sequence length="111" mass="12625">MHVNGQPLICHVVRGLFKCRQAPCNTAGTFTVQFALPQKAIIADCNPLPMKNPCKSLFLKDFTAVRLLARRLLCLFSQQHKRSPPHEQHSPARKRYRTGGFGWLSFCSREC</sequence>
<name>A0A2C5W8C4_PSEPU</name>
<evidence type="ECO:0000313" key="1">
    <source>
        <dbReference type="EMBL" id="PHH40241.1"/>
    </source>
</evidence>
<protein>
    <submittedName>
        <fullName evidence="1">Uncharacterized protein</fullName>
    </submittedName>
</protein>
<evidence type="ECO:0000313" key="2">
    <source>
        <dbReference type="Proteomes" id="UP000222460"/>
    </source>
</evidence>
<accession>A0A2C5W8C4</accession>
<proteinExistence type="predicted"/>
<organism evidence="1 2">
    <name type="scientific">Pseudomonas putida</name>
    <name type="common">Arthrobacter siderocapsulatus</name>
    <dbReference type="NCBI Taxonomy" id="303"/>
    <lineage>
        <taxon>Bacteria</taxon>
        <taxon>Pseudomonadati</taxon>
        <taxon>Pseudomonadota</taxon>
        <taxon>Gammaproteobacteria</taxon>
        <taxon>Pseudomonadales</taxon>
        <taxon>Pseudomonadaceae</taxon>
        <taxon>Pseudomonas</taxon>
    </lineage>
</organism>
<dbReference type="EMBL" id="PDKZ01000002">
    <property type="protein sequence ID" value="PHH40241.1"/>
    <property type="molecule type" value="Genomic_DNA"/>
</dbReference>
<gene>
    <name evidence="1" type="ORF">CRX57_08665</name>
</gene>
<comment type="caution">
    <text evidence="1">The sequence shown here is derived from an EMBL/GenBank/DDBJ whole genome shotgun (WGS) entry which is preliminary data.</text>
</comment>